<reference evidence="3" key="1">
    <citation type="journal article" date="2020" name="Stud. Mycol.">
        <title>101 Dothideomycetes genomes: a test case for predicting lifestyles and emergence of pathogens.</title>
        <authorList>
            <person name="Haridas S."/>
            <person name="Albert R."/>
            <person name="Binder M."/>
            <person name="Bloem J."/>
            <person name="Labutti K."/>
            <person name="Salamov A."/>
            <person name="Andreopoulos B."/>
            <person name="Baker S."/>
            <person name="Barry K."/>
            <person name="Bills G."/>
            <person name="Bluhm B."/>
            <person name="Cannon C."/>
            <person name="Castanera R."/>
            <person name="Culley D."/>
            <person name="Daum C."/>
            <person name="Ezra D."/>
            <person name="Gonzalez J."/>
            <person name="Henrissat B."/>
            <person name="Kuo A."/>
            <person name="Liang C."/>
            <person name="Lipzen A."/>
            <person name="Lutzoni F."/>
            <person name="Magnuson J."/>
            <person name="Mondo S."/>
            <person name="Nolan M."/>
            <person name="Ohm R."/>
            <person name="Pangilinan J."/>
            <person name="Park H.-J."/>
            <person name="Ramirez L."/>
            <person name="Alfaro M."/>
            <person name="Sun H."/>
            <person name="Tritt A."/>
            <person name="Yoshinaga Y."/>
            <person name="Zwiers L.-H."/>
            <person name="Turgeon B."/>
            <person name="Goodwin S."/>
            <person name="Spatafora J."/>
            <person name="Crous P."/>
            <person name="Grigoriev I."/>
        </authorList>
    </citation>
    <scope>NUCLEOTIDE SEQUENCE</scope>
    <source>
        <strain evidence="3">CBS 121739</strain>
    </source>
</reference>
<dbReference type="InterPro" id="IPR009737">
    <property type="entry name" value="Aim32/Apd1-like"/>
</dbReference>
<gene>
    <name evidence="3" type="ORF">EJ05DRAFT_513131</name>
</gene>
<dbReference type="RefSeq" id="XP_033598097.1">
    <property type="nucleotide sequence ID" value="XM_033748403.1"/>
</dbReference>
<comment type="similarity">
    <text evidence="1">Belongs to the AIM32 family.</text>
</comment>
<dbReference type="Gene3D" id="3.40.30.10">
    <property type="entry name" value="Glutaredoxin"/>
    <property type="match status" value="1"/>
</dbReference>
<dbReference type="Pfam" id="PF06999">
    <property type="entry name" value="Suc_Fer-like"/>
    <property type="match status" value="1"/>
</dbReference>
<dbReference type="SUPFAM" id="SSF52833">
    <property type="entry name" value="Thioredoxin-like"/>
    <property type="match status" value="1"/>
</dbReference>
<proteinExistence type="inferred from homology"/>
<keyword evidence="4" id="KW-1185">Reference proteome</keyword>
<evidence type="ECO:0000313" key="3">
    <source>
        <dbReference type="EMBL" id="KAF2755646.1"/>
    </source>
</evidence>
<dbReference type="OrthoDB" id="10253744at2759"/>
<evidence type="ECO:0000313" key="4">
    <source>
        <dbReference type="Proteomes" id="UP000799437"/>
    </source>
</evidence>
<name>A0A6A6W0M7_9PEZI</name>
<dbReference type="Proteomes" id="UP000799437">
    <property type="component" value="Unassembled WGS sequence"/>
</dbReference>
<dbReference type="InterPro" id="IPR036249">
    <property type="entry name" value="Thioredoxin-like_sf"/>
</dbReference>
<dbReference type="PANTHER" id="PTHR31902">
    <property type="entry name" value="ACTIN PATCHES DISTAL PROTEIN 1"/>
    <property type="match status" value="1"/>
</dbReference>
<evidence type="ECO:0000256" key="1">
    <source>
        <dbReference type="ARBA" id="ARBA00038208"/>
    </source>
</evidence>
<accession>A0A6A6W0M7</accession>
<sequence length="335" mass="37272">MIARSRCSFQRVPKSCLSASAYRRVTSGRVRINVPSAYPVVENCPVNTCECRAMPSGLDIDQEKPLGGTMPGYSEQILISTGTNEWGSRIEEDENASFIRDLKSFLTRGGKYMDPFHNVMVTNSSLPADSVESSSASAYLLPSFKYVSRIPVNRTSVETFLKGFVLPEQLHEMHKALTIEQKAALRRDSSLQETFFVRDVDEILILICGHGKRDQRCGILGPLLQNEFKDQMRASGFDVLETVAHQDPVARTKSALPPVRVGMISHIGGHKYAGNVVIYIPPSWQANGLRGKGLWYGRVTPYHVEGIIKASIMEGKIIKELFRGGITEQRAILRL</sequence>
<dbReference type="GeneID" id="54489457"/>
<organism evidence="3 4">
    <name type="scientific">Pseudovirgaria hyperparasitica</name>
    <dbReference type="NCBI Taxonomy" id="470096"/>
    <lineage>
        <taxon>Eukaryota</taxon>
        <taxon>Fungi</taxon>
        <taxon>Dikarya</taxon>
        <taxon>Ascomycota</taxon>
        <taxon>Pezizomycotina</taxon>
        <taxon>Dothideomycetes</taxon>
        <taxon>Dothideomycetes incertae sedis</taxon>
        <taxon>Acrospermales</taxon>
        <taxon>Acrospermaceae</taxon>
        <taxon>Pseudovirgaria</taxon>
    </lineage>
</organism>
<evidence type="ECO:0000256" key="2">
    <source>
        <dbReference type="ARBA" id="ARBA00040895"/>
    </source>
</evidence>
<protein>
    <recommendedName>
        <fullName evidence="2">Altered inheritance of mitochondria protein 32</fullName>
    </recommendedName>
</protein>
<dbReference type="EMBL" id="ML996577">
    <property type="protein sequence ID" value="KAF2755646.1"/>
    <property type="molecule type" value="Genomic_DNA"/>
</dbReference>
<dbReference type="PANTHER" id="PTHR31902:SF7">
    <property type="entry name" value="ALTERED INHERITANCE OF MITOCHONDRIA PROTEIN 32"/>
    <property type="match status" value="1"/>
</dbReference>
<dbReference type="CDD" id="cd03062">
    <property type="entry name" value="TRX_Fd_Sucrase"/>
    <property type="match status" value="1"/>
</dbReference>
<dbReference type="AlphaFoldDB" id="A0A6A6W0M7"/>